<accession>A0ABV1JCX6</accession>
<organism evidence="2 3">
    <name type="scientific">Raoultibacter massiliensis</name>
    <dbReference type="NCBI Taxonomy" id="1852371"/>
    <lineage>
        <taxon>Bacteria</taxon>
        <taxon>Bacillati</taxon>
        <taxon>Actinomycetota</taxon>
        <taxon>Coriobacteriia</taxon>
        <taxon>Eggerthellales</taxon>
        <taxon>Eggerthellaceae</taxon>
        <taxon>Raoultibacter</taxon>
    </lineage>
</organism>
<dbReference type="SUPFAM" id="SSF109604">
    <property type="entry name" value="HD-domain/PDEase-like"/>
    <property type="match status" value="1"/>
</dbReference>
<sequence length="421" mass="47562">MDTANPSTDPGQQACSPIPYLSLDPAIADAIREDRLNHVANPYRFDDQNVIRRQPSEHDEATLTRPAFGRDIEKIINVPAYNRYADKTQVFSFIQNDDISRRGLHVQLVSRIARNIGNILGLNIDLIEAIALGHDVGHTPFGHAGEKFLGKLYHANTGRFFNHNVHSVRVLDKLFRRNISLQTLDGVLCHNGEFAQQVLSVSDLGSFEAFDRIVEDCYLDETTIKRLRPSTLEGCVVRVSDMIAYLGKDRQDAMDMGVVDSLSSFDSRVIGRGNAQIINNLTVDIVNNSYGKDRIAMSKEVFDDLKRAKAQNYEQIYFNEGVISGYGNIVEEMFAEMYEKLLSDLAARNEDSPVFRHHISNLVTKSRTVRADEYLAEDPDQIVVDYMASMTDSYFTTLYGFLFPKSDKHIISQDYCADLRS</sequence>
<dbReference type="Proteomes" id="UP001487305">
    <property type="component" value="Unassembled WGS sequence"/>
</dbReference>
<dbReference type="PROSITE" id="PS51831">
    <property type="entry name" value="HD"/>
    <property type="match status" value="1"/>
</dbReference>
<evidence type="ECO:0000313" key="3">
    <source>
        <dbReference type="Proteomes" id="UP001487305"/>
    </source>
</evidence>
<dbReference type="PANTHER" id="PTHR35795">
    <property type="entry name" value="SLR1885 PROTEIN"/>
    <property type="match status" value="1"/>
</dbReference>
<protein>
    <submittedName>
        <fullName evidence="2">HD domain-containing protein</fullName>
    </submittedName>
</protein>
<evidence type="ECO:0000259" key="1">
    <source>
        <dbReference type="PROSITE" id="PS51831"/>
    </source>
</evidence>
<dbReference type="InterPro" id="IPR051094">
    <property type="entry name" value="Diverse_Catalytic_Enzymes"/>
</dbReference>
<feature type="domain" description="HD" evidence="1">
    <location>
        <begin position="102"/>
        <end position="210"/>
    </location>
</feature>
<dbReference type="InterPro" id="IPR003607">
    <property type="entry name" value="HD/PDEase_dom"/>
</dbReference>
<dbReference type="InterPro" id="IPR006674">
    <property type="entry name" value="HD_domain"/>
</dbReference>
<evidence type="ECO:0000313" key="2">
    <source>
        <dbReference type="EMBL" id="MEQ3362547.1"/>
    </source>
</evidence>
<dbReference type="RefSeq" id="WP_349227282.1">
    <property type="nucleotide sequence ID" value="NZ_JBBNOP010000004.1"/>
</dbReference>
<comment type="caution">
    <text evidence="2">The sequence shown here is derived from an EMBL/GenBank/DDBJ whole genome shotgun (WGS) entry which is preliminary data.</text>
</comment>
<dbReference type="Pfam" id="PF01966">
    <property type="entry name" value="HD"/>
    <property type="match status" value="1"/>
</dbReference>
<dbReference type="PANTHER" id="PTHR35795:SF1">
    <property type="entry name" value="BIS(5'-NUCLEOSYL)-TETRAPHOSPHATASE, SYMMETRICAL"/>
    <property type="match status" value="1"/>
</dbReference>
<reference evidence="2 3" key="1">
    <citation type="submission" date="2024-04" db="EMBL/GenBank/DDBJ databases">
        <title>Human intestinal bacterial collection.</title>
        <authorList>
            <person name="Pauvert C."/>
            <person name="Hitch T.C.A."/>
            <person name="Clavel T."/>
        </authorList>
    </citation>
    <scope>NUCLEOTIDE SEQUENCE [LARGE SCALE GENOMIC DNA]</scope>
    <source>
        <strain evidence="2 3">CLA-KB-H42</strain>
    </source>
</reference>
<keyword evidence="3" id="KW-1185">Reference proteome</keyword>
<name>A0ABV1JCX6_9ACTN</name>
<dbReference type="EMBL" id="JBBNOP010000004">
    <property type="protein sequence ID" value="MEQ3362547.1"/>
    <property type="molecule type" value="Genomic_DNA"/>
</dbReference>
<dbReference type="Gene3D" id="1.10.3210.10">
    <property type="entry name" value="Hypothetical protein af1432"/>
    <property type="match status" value="1"/>
</dbReference>
<dbReference type="CDD" id="cd00077">
    <property type="entry name" value="HDc"/>
    <property type="match status" value="1"/>
</dbReference>
<gene>
    <name evidence="2" type="ORF">AAA083_06125</name>
</gene>
<proteinExistence type="predicted"/>